<gene>
    <name evidence="9" type="ORF">ACJMK2_041138</name>
</gene>
<dbReference type="AlphaFoldDB" id="A0ABD3W3S0"/>
<dbReference type="Gene3D" id="3.40.50.150">
    <property type="entry name" value="Vaccinia Virus protein VP39"/>
    <property type="match status" value="1"/>
</dbReference>
<evidence type="ECO:0000256" key="6">
    <source>
        <dbReference type="ARBA" id="ARBA00022603"/>
    </source>
</evidence>
<evidence type="ECO:0000313" key="9">
    <source>
        <dbReference type="EMBL" id="KAL3868321.1"/>
    </source>
</evidence>
<dbReference type="PANTHER" id="PTHR10259:SF11">
    <property type="entry name" value="THIOPURINE S-METHYLTRANSFERASE"/>
    <property type="match status" value="1"/>
</dbReference>
<comment type="subcellular location">
    <subcellularLocation>
        <location evidence="2">Cytoplasm</location>
    </subcellularLocation>
</comment>
<name>A0ABD3W3S0_SINWO</name>
<evidence type="ECO:0000256" key="1">
    <source>
        <dbReference type="ARBA" id="ARBA00000903"/>
    </source>
</evidence>
<organism evidence="9 10">
    <name type="scientific">Sinanodonta woodiana</name>
    <name type="common">Chinese pond mussel</name>
    <name type="synonym">Anodonta woodiana</name>
    <dbReference type="NCBI Taxonomy" id="1069815"/>
    <lineage>
        <taxon>Eukaryota</taxon>
        <taxon>Metazoa</taxon>
        <taxon>Spiralia</taxon>
        <taxon>Lophotrochozoa</taxon>
        <taxon>Mollusca</taxon>
        <taxon>Bivalvia</taxon>
        <taxon>Autobranchia</taxon>
        <taxon>Heteroconchia</taxon>
        <taxon>Palaeoheterodonta</taxon>
        <taxon>Unionida</taxon>
        <taxon>Unionoidea</taxon>
        <taxon>Unionidae</taxon>
        <taxon>Unioninae</taxon>
        <taxon>Sinanodonta</taxon>
    </lineage>
</organism>
<dbReference type="PROSITE" id="PS51585">
    <property type="entry name" value="SAM_MT_TPMT"/>
    <property type="match status" value="1"/>
</dbReference>
<dbReference type="InterPro" id="IPR029063">
    <property type="entry name" value="SAM-dependent_MTases_sf"/>
</dbReference>
<comment type="caution">
    <text evidence="9">The sequence shown here is derived from an EMBL/GenBank/DDBJ whole genome shotgun (WGS) entry which is preliminary data.</text>
</comment>
<dbReference type="FunFam" id="3.40.50.150:FF:000101">
    <property type="entry name" value="Thiopurine S-methyltransferase"/>
    <property type="match status" value="1"/>
</dbReference>
<dbReference type="EC" id="2.1.1.67" evidence="4"/>
<dbReference type="Pfam" id="PF05724">
    <property type="entry name" value="TPMT"/>
    <property type="match status" value="1"/>
</dbReference>
<dbReference type="GO" id="GO:0032259">
    <property type="term" value="P:methylation"/>
    <property type="evidence" value="ECO:0007669"/>
    <property type="project" value="UniProtKB-KW"/>
</dbReference>
<comment type="catalytic activity">
    <reaction evidence="1">
        <text>S-adenosyl-L-methionine + a thiopurine = S-adenosyl-L-homocysteine + a thiopurine S-methylether.</text>
        <dbReference type="EC" id="2.1.1.67"/>
    </reaction>
</comment>
<dbReference type="Proteomes" id="UP001634394">
    <property type="component" value="Unassembled WGS sequence"/>
</dbReference>
<dbReference type="SUPFAM" id="SSF53335">
    <property type="entry name" value="S-adenosyl-L-methionine-dependent methyltransferases"/>
    <property type="match status" value="1"/>
</dbReference>
<evidence type="ECO:0000256" key="2">
    <source>
        <dbReference type="ARBA" id="ARBA00004496"/>
    </source>
</evidence>
<evidence type="ECO:0000256" key="4">
    <source>
        <dbReference type="ARBA" id="ARBA00011905"/>
    </source>
</evidence>
<comment type="similarity">
    <text evidence="3">Belongs to the class I-like SAM-binding methyltransferase superfamily. TPMT family.</text>
</comment>
<evidence type="ECO:0000256" key="5">
    <source>
        <dbReference type="ARBA" id="ARBA00022490"/>
    </source>
</evidence>
<dbReference type="InterPro" id="IPR008854">
    <property type="entry name" value="TPMT"/>
</dbReference>
<dbReference type="EMBL" id="JBJQND010000008">
    <property type="protein sequence ID" value="KAL3868321.1"/>
    <property type="molecule type" value="Genomic_DNA"/>
</dbReference>
<keyword evidence="5" id="KW-0963">Cytoplasm</keyword>
<evidence type="ECO:0000256" key="3">
    <source>
        <dbReference type="ARBA" id="ARBA00008145"/>
    </source>
</evidence>
<accession>A0ABD3W3S0</accession>
<dbReference type="GO" id="GO:0005737">
    <property type="term" value="C:cytoplasm"/>
    <property type="evidence" value="ECO:0007669"/>
    <property type="project" value="UniProtKB-SubCell"/>
</dbReference>
<proteinExistence type="inferred from homology"/>
<reference evidence="9 10" key="1">
    <citation type="submission" date="2024-11" db="EMBL/GenBank/DDBJ databases">
        <title>Chromosome-level genome assembly of the freshwater bivalve Anodonta woodiana.</title>
        <authorList>
            <person name="Chen X."/>
        </authorList>
    </citation>
    <scope>NUCLEOTIDE SEQUENCE [LARGE SCALE GENOMIC DNA]</scope>
    <source>
        <strain evidence="9">MN2024</strain>
        <tissue evidence="9">Gills</tissue>
    </source>
</reference>
<sequence length="327" mass="37379">MLICYTTSELYLCMGHILIPPKPIYDLFVTLISILTHNILIAILHISGMSSITPENPNTQNAADGRGSRGIHTNEDWVRRWEEGTSDWVVTSVDPMLLKYEGKIFEGRTLQLRVFVPLCGKTPDMKWFADKGHEVIGVELSTTAVEKFFSERGMQYSSADLPNLDGKLYRSEDGMIKIYSCDLYLLSKDLLGQFEIIWDSRSLVAINVADHTKYRDLLLSLLKPDGLYLLSALDYDGSVFIGPPHPFSVEHVQELYGDFCNVSYLDKTEMIQQRQEMYKAKLAEMEAAREENGLPNDTPLEIPKTAFFEIIKSDYVNFLFFFLTWKL</sequence>
<evidence type="ECO:0000256" key="8">
    <source>
        <dbReference type="ARBA" id="ARBA00022691"/>
    </source>
</evidence>
<evidence type="ECO:0000313" key="10">
    <source>
        <dbReference type="Proteomes" id="UP001634394"/>
    </source>
</evidence>
<protein>
    <recommendedName>
        <fullName evidence="4">thiopurine S-methyltransferase</fullName>
        <ecNumber evidence="4">2.1.1.67</ecNumber>
    </recommendedName>
</protein>
<keyword evidence="7" id="KW-0808">Transferase</keyword>
<keyword evidence="10" id="KW-1185">Reference proteome</keyword>
<dbReference type="PANTHER" id="PTHR10259">
    <property type="entry name" value="THIOPURINE S-METHYLTRANSFERASE"/>
    <property type="match status" value="1"/>
</dbReference>
<keyword evidence="8" id="KW-0949">S-adenosyl-L-methionine</keyword>
<evidence type="ECO:0000256" key="7">
    <source>
        <dbReference type="ARBA" id="ARBA00022679"/>
    </source>
</evidence>
<dbReference type="GO" id="GO:0008119">
    <property type="term" value="F:thiopurine S-methyltransferase activity"/>
    <property type="evidence" value="ECO:0007669"/>
    <property type="project" value="UniProtKB-EC"/>
</dbReference>
<keyword evidence="6" id="KW-0489">Methyltransferase</keyword>